<dbReference type="PANTHER" id="PTHR30619:SF1">
    <property type="entry name" value="RECOMBINATION PROTEIN 2"/>
    <property type="match status" value="1"/>
</dbReference>
<dbReference type="InterPro" id="IPR036866">
    <property type="entry name" value="RibonucZ/Hydroxyglut_hydro"/>
</dbReference>
<dbReference type="EMBL" id="JBHSSG010000002">
    <property type="protein sequence ID" value="MFC6177822.1"/>
    <property type="molecule type" value="Genomic_DNA"/>
</dbReference>
<evidence type="ECO:0000313" key="2">
    <source>
        <dbReference type="Proteomes" id="UP001596158"/>
    </source>
</evidence>
<protein>
    <submittedName>
        <fullName evidence="1">ComEC/Rec2 family competence protein</fullName>
    </submittedName>
</protein>
<sequence>MTEGKGENDDSISLYVDYGHFSLMMTGDLSKSGEQKIIKQFKLPKIDILKFGHHGSKTSTDDKFVNQLRPTVGIVSAGINNRYHHPNIETLRTAKKYHVKVYNTAEKGMIKIEWGLLRKYRIKSFL</sequence>
<dbReference type="Proteomes" id="UP001596158">
    <property type="component" value="Unassembled WGS sequence"/>
</dbReference>
<comment type="caution">
    <text evidence="1">The sequence shown here is derived from an EMBL/GenBank/DDBJ whole genome shotgun (WGS) entry which is preliminary data.</text>
</comment>
<reference evidence="2" key="1">
    <citation type="journal article" date="2019" name="Int. J. Syst. Evol. Microbiol.">
        <title>The Global Catalogue of Microorganisms (GCM) 10K type strain sequencing project: providing services to taxonomists for standard genome sequencing and annotation.</title>
        <authorList>
            <consortium name="The Broad Institute Genomics Platform"/>
            <consortium name="The Broad Institute Genome Sequencing Center for Infectious Disease"/>
            <person name="Wu L."/>
            <person name="Ma J."/>
        </authorList>
    </citation>
    <scope>NUCLEOTIDE SEQUENCE [LARGE SCALE GENOMIC DNA]</scope>
    <source>
        <strain evidence="2">CCM 8924</strain>
    </source>
</reference>
<accession>A0ABW1RQY0</accession>
<dbReference type="Gene3D" id="3.60.15.10">
    <property type="entry name" value="Ribonuclease Z/Hydroxyacylglutathione hydrolase-like"/>
    <property type="match status" value="1"/>
</dbReference>
<dbReference type="InterPro" id="IPR052159">
    <property type="entry name" value="Competence_DNA_uptake"/>
</dbReference>
<dbReference type="RefSeq" id="WP_137600979.1">
    <property type="nucleotide sequence ID" value="NZ_BJDT01000013.1"/>
</dbReference>
<proteinExistence type="predicted"/>
<dbReference type="PANTHER" id="PTHR30619">
    <property type="entry name" value="DNA INTERNALIZATION/COMPETENCE PROTEIN COMEC/REC2"/>
    <property type="match status" value="1"/>
</dbReference>
<organism evidence="1 2">
    <name type="scientific">Weissella sagaensis</name>
    <dbReference type="NCBI Taxonomy" id="2559928"/>
    <lineage>
        <taxon>Bacteria</taxon>
        <taxon>Bacillati</taxon>
        <taxon>Bacillota</taxon>
        <taxon>Bacilli</taxon>
        <taxon>Lactobacillales</taxon>
        <taxon>Lactobacillaceae</taxon>
        <taxon>Weissella</taxon>
    </lineage>
</organism>
<evidence type="ECO:0000313" key="1">
    <source>
        <dbReference type="EMBL" id="MFC6177822.1"/>
    </source>
</evidence>
<keyword evidence="2" id="KW-1185">Reference proteome</keyword>
<name>A0ABW1RQY0_9LACO</name>
<dbReference type="SUPFAM" id="SSF56281">
    <property type="entry name" value="Metallo-hydrolase/oxidoreductase"/>
    <property type="match status" value="1"/>
</dbReference>
<gene>
    <name evidence="1" type="ORF">ACFQGR_00090</name>
</gene>